<dbReference type="SUPFAM" id="SSF52540">
    <property type="entry name" value="P-loop containing nucleoside triphosphate hydrolases"/>
    <property type="match status" value="1"/>
</dbReference>
<dbReference type="PRINTS" id="PR00819">
    <property type="entry name" value="CBXCFQXSUPER"/>
</dbReference>
<evidence type="ECO:0000313" key="5">
    <source>
        <dbReference type="EMBL" id="HIV75070.1"/>
    </source>
</evidence>
<dbReference type="InterPro" id="IPR000641">
    <property type="entry name" value="CbxX/CfxQ"/>
</dbReference>
<keyword evidence="3" id="KW-0067">ATP-binding</keyword>
<accession>A0A9D1TKB6</accession>
<proteinExistence type="inferred from homology"/>
<protein>
    <submittedName>
        <fullName evidence="5">AAA family ATPase</fullName>
    </submittedName>
</protein>
<sequence>MKSNIIQSQQGKINIVLQHDVQKQDHKNENLKMIDHLLKDFIGLEEVKAMIKEIYAIKMMNEKRKMYHLSINDHSMHMIFRGNPGTGKTTIARKLAEICVELQLLEKGHFIEAQRADVVGEYIGQTAIKTKQLVERARGGILFIDEAYALARGGEKDFGKEAIDTIVKHIVLISM</sequence>
<dbReference type="InterPro" id="IPR003959">
    <property type="entry name" value="ATPase_AAA_core"/>
</dbReference>
<dbReference type="InterPro" id="IPR027417">
    <property type="entry name" value="P-loop_NTPase"/>
</dbReference>
<keyword evidence="2" id="KW-0547">Nucleotide-binding</keyword>
<dbReference type="EMBL" id="DXHX01000123">
    <property type="protein sequence ID" value="HIV75070.1"/>
    <property type="molecule type" value="Genomic_DNA"/>
</dbReference>
<comment type="similarity">
    <text evidence="1">Belongs to the CbxX/CfxQ family.</text>
</comment>
<dbReference type="PANTHER" id="PTHR43392">
    <property type="entry name" value="AAA-TYPE ATPASE FAMILY PROTEIN / ANKYRIN REPEAT FAMILY PROTEIN"/>
    <property type="match status" value="1"/>
</dbReference>
<dbReference type="AlphaFoldDB" id="A0A9D1TKB6"/>
<evidence type="ECO:0000313" key="6">
    <source>
        <dbReference type="Proteomes" id="UP000823937"/>
    </source>
</evidence>
<dbReference type="Proteomes" id="UP000823937">
    <property type="component" value="Unassembled WGS sequence"/>
</dbReference>
<dbReference type="GO" id="GO:0005524">
    <property type="term" value="F:ATP binding"/>
    <property type="evidence" value="ECO:0007669"/>
    <property type="project" value="UniProtKB-KW"/>
</dbReference>
<evidence type="ECO:0000259" key="4">
    <source>
        <dbReference type="Pfam" id="PF00004"/>
    </source>
</evidence>
<reference evidence="5" key="2">
    <citation type="submission" date="2021-04" db="EMBL/GenBank/DDBJ databases">
        <authorList>
            <person name="Gilroy R."/>
        </authorList>
    </citation>
    <scope>NUCLEOTIDE SEQUENCE</scope>
    <source>
        <strain evidence="5">CHK169-2315</strain>
    </source>
</reference>
<dbReference type="PANTHER" id="PTHR43392:SF2">
    <property type="entry name" value="AAA-TYPE ATPASE FAMILY PROTEIN _ ANKYRIN REPEAT FAMILY PROTEIN"/>
    <property type="match status" value="1"/>
</dbReference>
<dbReference type="Pfam" id="PF00004">
    <property type="entry name" value="AAA"/>
    <property type="match status" value="1"/>
</dbReference>
<evidence type="ECO:0000256" key="3">
    <source>
        <dbReference type="ARBA" id="ARBA00022840"/>
    </source>
</evidence>
<dbReference type="InterPro" id="IPR050773">
    <property type="entry name" value="CbxX/CfxQ_RuBisCO_ESX"/>
</dbReference>
<feature type="domain" description="ATPase AAA-type core" evidence="4">
    <location>
        <begin position="78"/>
        <end position="168"/>
    </location>
</feature>
<comment type="caution">
    <text evidence="5">The sequence shown here is derived from an EMBL/GenBank/DDBJ whole genome shotgun (WGS) entry which is preliminary data.</text>
</comment>
<dbReference type="GO" id="GO:0016887">
    <property type="term" value="F:ATP hydrolysis activity"/>
    <property type="evidence" value="ECO:0007669"/>
    <property type="project" value="InterPro"/>
</dbReference>
<gene>
    <name evidence="5" type="ORF">H9895_08350</name>
</gene>
<reference evidence="5" key="1">
    <citation type="journal article" date="2021" name="PeerJ">
        <title>Extensive microbial diversity within the chicken gut microbiome revealed by metagenomics and culture.</title>
        <authorList>
            <person name="Gilroy R."/>
            <person name="Ravi A."/>
            <person name="Getino M."/>
            <person name="Pursley I."/>
            <person name="Horton D.L."/>
            <person name="Alikhan N.F."/>
            <person name="Baker D."/>
            <person name="Gharbi K."/>
            <person name="Hall N."/>
            <person name="Watson M."/>
            <person name="Adriaenssens E.M."/>
            <person name="Foster-Nyarko E."/>
            <person name="Jarju S."/>
            <person name="Secka A."/>
            <person name="Antonio M."/>
            <person name="Oren A."/>
            <person name="Chaudhuri R.R."/>
            <person name="La Ragione R."/>
            <person name="Hildebrand F."/>
            <person name="Pallen M.J."/>
        </authorList>
    </citation>
    <scope>NUCLEOTIDE SEQUENCE</scope>
    <source>
        <strain evidence="5">CHK169-2315</strain>
    </source>
</reference>
<evidence type="ECO:0000256" key="1">
    <source>
        <dbReference type="ARBA" id="ARBA00010378"/>
    </source>
</evidence>
<evidence type="ECO:0000256" key="2">
    <source>
        <dbReference type="ARBA" id="ARBA00022741"/>
    </source>
</evidence>
<dbReference type="Gene3D" id="3.40.50.300">
    <property type="entry name" value="P-loop containing nucleotide triphosphate hydrolases"/>
    <property type="match status" value="1"/>
</dbReference>
<dbReference type="FunFam" id="3.40.50.300:FF:000216">
    <property type="entry name" value="Type VII secretion ATPase EccA"/>
    <property type="match status" value="1"/>
</dbReference>
<organism evidence="5 6">
    <name type="scientific">Candidatus Pseudogracilibacillus intestinigallinarum</name>
    <dbReference type="NCBI Taxonomy" id="2838742"/>
    <lineage>
        <taxon>Bacteria</taxon>
        <taxon>Bacillati</taxon>
        <taxon>Bacillota</taxon>
        <taxon>Bacilli</taxon>
        <taxon>Bacillales</taxon>
        <taxon>Bacillaceae</taxon>
        <taxon>Pseudogracilibacillus</taxon>
    </lineage>
</organism>
<name>A0A9D1TKB6_9BACI</name>